<dbReference type="PANTHER" id="PTHR24096:SF423">
    <property type="entry name" value="GM05240P"/>
    <property type="match status" value="1"/>
</dbReference>
<dbReference type="PROSITE" id="PS00455">
    <property type="entry name" value="AMP_BINDING"/>
    <property type="match status" value="1"/>
</dbReference>
<comment type="catalytic activity">
    <reaction evidence="13">
        <text>firefly D-luciferin + ATP + O2 = firefly oxyluciferin + hnu + AMP + CO2 + diphosphate</text>
        <dbReference type="Rhea" id="RHEA:10732"/>
        <dbReference type="ChEBI" id="CHEBI:15379"/>
        <dbReference type="ChEBI" id="CHEBI:16526"/>
        <dbReference type="ChEBI" id="CHEBI:16792"/>
        <dbReference type="ChEBI" id="CHEBI:30212"/>
        <dbReference type="ChEBI" id="CHEBI:30616"/>
        <dbReference type="ChEBI" id="CHEBI:33019"/>
        <dbReference type="ChEBI" id="CHEBI:58038"/>
        <dbReference type="ChEBI" id="CHEBI:456215"/>
        <dbReference type="EC" id="1.13.12.7"/>
    </reaction>
</comment>
<dbReference type="RefSeq" id="XP_052754222.1">
    <property type="nucleotide sequence ID" value="XM_052898262.1"/>
</dbReference>
<gene>
    <name evidence="17 18" type="primary">LOC113513240</name>
</gene>
<keyword evidence="11" id="KW-0455">Luminescence</keyword>
<dbReference type="Pfam" id="PF13193">
    <property type="entry name" value="AMP-binding_C"/>
    <property type="match status" value="1"/>
</dbReference>
<reference evidence="17 18" key="1">
    <citation type="submission" date="2025-05" db="UniProtKB">
        <authorList>
            <consortium name="RefSeq"/>
        </authorList>
    </citation>
    <scope>IDENTIFICATION</scope>
    <source>
        <tissue evidence="17 18">Whole larvae</tissue>
    </source>
</reference>
<evidence type="ECO:0000256" key="6">
    <source>
        <dbReference type="ARBA" id="ARBA00022840"/>
    </source>
</evidence>
<comment type="subcellular location">
    <subcellularLocation>
        <location evidence="2">Peroxisome</location>
    </subcellularLocation>
</comment>
<evidence type="ECO:0000313" key="18">
    <source>
        <dbReference type="RefSeq" id="XP_052754222.1"/>
    </source>
</evidence>
<evidence type="ECO:0000313" key="17">
    <source>
        <dbReference type="RefSeq" id="XP_052754221.1"/>
    </source>
</evidence>
<evidence type="ECO:0000256" key="5">
    <source>
        <dbReference type="ARBA" id="ARBA00019043"/>
    </source>
</evidence>
<keyword evidence="8" id="KW-0560">Oxidoreductase</keyword>
<dbReference type="Gene3D" id="3.40.50.12780">
    <property type="entry name" value="N-terminal domain of ligase-like"/>
    <property type="match status" value="1"/>
</dbReference>
<comment type="similarity">
    <text evidence="3">Belongs to the ATP-dependent AMP-binding enzyme family.</text>
</comment>
<keyword evidence="12" id="KW-0599">Photoprotein</keyword>
<dbReference type="InterPro" id="IPR000873">
    <property type="entry name" value="AMP-dep_synth/lig_dom"/>
</dbReference>
<sequence>MLRKQNYLYGTTDVSIPNKKSFAKYLLDRFYQMREQIALINGATDNVLRYGQIVQEAMNLAISLTHLGVRTGDVVALCTENRDEFWGTMLGIICTGAVFTPYNPTYSAGEMKHVLDISKPSYLICSPLAYKAHEKTFEGTNRLKRIILYGDESVKNTVLYNDLVIAGSNGESELVFRNKLSRNVRYEEFEVADPIDGLDGVVVIMYSSGTTGLPKGVQITHSNVICACSSSILRFTRPKSLIVTPWFHVMGLVGSAINLFAGQSIIVYLPRFNVELYLKTIEKYKVGQLFLVPAILVALNKSENKYDVSSVDTIMCGASPLPKDVAELTQKRFPNVPGILQGYGMTECTLGVCVNEYKNGEIKKPDSNGTVVPCTVVKIVDIETRDALGAHRTGEICVKGSMLMKGYLGVDRRETFDEDNFFRTGDIGYYDEDGYLYVVDRLKELIKYKSFQVAPAEIEALLLQHEAVRDAGVVGIPDREAGEVPIAFVALQPGRTVTEKELQDFVAERLSNPKRLRGGVRFLSEIPKNASGKILRKELRNLTKNNISKL</sequence>
<keyword evidence="10" id="KW-0576">Peroxisome</keyword>
<evidence type="ECO:0000256" key="11">
    <source>
        <dbReference type="ARBA" id="ARBA00023223"/>
    </source>
</evidence>
<keyword evidence="6" id="KW-0547">Nucleotide-binding</keyword>
<feature type="domain" description="AMP-dependent synthetase/ligase" evidence="14">
    <location>
        <begin position="34"/>
        <end position="408"/>
    </location>
</feature>
<dbReference type="EC" id="1.13.12.7" evidence="4"/>
<evidence type="ECO:0000256" key="9">
    <source>
        <dbReference type="ARBA" id="ARBA00023033"/>
    </source>
</evidence>
<evidence type="ECO:0000256" key="12">
    <source>
        <dbReference type="ARBA" id="ARBA00023262"/>
    </source>
</evidence>
<dbReference type="Pfam" id="PF00501">
    <property type="entry name" value="AMP-binding"/>
    <property type="match status" value="1"/>
</dbReference>
<evidence type="ECO:0000256" key="1">
    <source>
        <dbReference type="ARBA" id="ARBA00001946"/>
    </source>
</evidence>
<evidence type="ECO:0000256" key="8">
    <source>
        <dbReference type="ARBA" id="ARBA00023002"/>
    </source>
</evidence>
<evidence type="ECO:0000259" key="14">
    <source>
        <dbReference type="Pfam" id="PF00501"/>
    </source>
</evidence>
<keyword evidence="16" id="KW-1185">Reference proteome</keyword>
<dbReference type="PANTHER" id="PTHR24096">
    <property type="entry name" value="LONG-CHAIN-FATTY-ACID--COA LIGASE"/>
    <property type="match status" value="1"/>
</dbReference>
<comment type="cofactor">
    <cofactor evidence="1">
        <name>Mg(2+)</name>
        <dbReference type="ChEBI" id="CHEBI:18420"/>
    </cofactor>
</comment>
<dbReference type="RefSeq" id="XP_052754221.1">
    <property type="nucleotide sequence ID" value="XM_052898261.1"/>
</dbReference>
<accession>A0ABM3MS89</accession>
<keyword evidence="7" id="KW-0460">Magnesium</keyword>
<feature type="domain" description="AMP-binding enzyme C-terminal" evidence="15">
    <location>
        <begin position="457"/>
        <end position="533"/>
    </location>
</feature>
<name>A0ABM3MS89_GALME</name>
<evidence type="ECO:0000256" key="7">
    <source>
        <dbReference type="ARBA" id="ARBA00022842"/>
    </source>
</evidence>
<dbReference type="InterPro" id="IPR020845">
    <property type="entry name" value="AMP-binding_CS"/>
</dbReference>
<dbReference type="Gene3D" id="3.30.300.30">
    <property type="match status" value="1"/>
</dbReference>
<evidence type="ECO:0000259" key="15">
    <source>
        <dbReference type="Pfam" id="PF13193"/>
    </source>
</evidence>
<dbReference type="InterPro" id="IPR042099">
    <property type="entry name" value="ANL_N_sf"/>
</dbReference>
<proteinExistence type="inferred from homology"/>
<evidence type="ECO:0000256" key="10">
    <source>
        <dbReference type="ARBA" id="ARBA00023140"/>
    </source>
</evidence>
<evidence type="ECO:0000313" key="16">
    <source>
        <dbReference type="Proteomes" id="UP001652740"/>
    </source>
</evidence>
<dbReference type="InterPro" id="IPR025110">
    <property type="entry name" value="AMP-bd_C"/>
</dbReference>
<organism evidence="16 17">
    <name type="scientific">Galleria mellonella</name>
    <name type="common">Greater wax moth</name>
    <dbReference type="NCBI Taxonomy" id="7137"/>
    <lineage>
        <taxon>Eukaryota</taxon>
        <taxon>Metazoa</taxon>
        <taxon>Ecdysozoa</taxon>
        <taxon>Arthropoda</taxon>
        <taxon>Hexapoda</taxon>
        <taxon>Insecta</taxon>
        <taxon>Pterygota</taxon>
        <taxon>Neoptera</taxon>
        <taxon>Endopterygota</taxon>
        <taxon>Lepidoptera</taxon>
        <taxon>Glossata</taxon>
        <taxon>Ditrysia</taxon>
        <taxon>Pyraloidea</taxon>
        <taxon>Pyralidae</taxon>
        <taxon>Galleriinae</taxon>
        <taxon>Galleria</taxon>
    </lineage>
</organism>
<dbReference type="InterPro" id="IPR045851">
    <property type="entry name" value="AMP-bd_C_sf"/>
</dbReference>
<keyword evidence="9" id="KW-0503">Monooxygenase</keyword>
<protein>
    <recommendedName>
        <fullName evidence="5">Luciferin 4-monooxygenase</fullName>
        <ecNumber evidence="4">1.13.12.7</ecNumber>
    </recommendedName>
</protein>
<dbReference type="GeneID" id="113513240"/>
<dbReference type="CDD" id="cd05911">
    <property type="entry name" value="Firefly_Luc_like"/>
    <property type="match status" value="1"/>
</dbReference>
<dbReference type="Proteomes" id="UP001652740">
    <property type="component" value="Unplaced"/>
</dbReference>
<dbReference type="SUPFAM" id="SSF56801">
    <property type="entry name" value="Acetyl-CoA synthetase-like"/>
    <property type="match status" value="1"/>
</dbReference>
<evidence type="ECO:0000256" key="2">
    <source>
        <dbReference type="ARBA" id="ARBA00004275"/>
    </source>
</evidence>
<evidence type="ECO:0000256" key="3">
    <source>
        <dbReference type="ARBA" id="ARBA00006432"/>
    </source>
</evidence>
<evidence type="ECO:0000256" key="4">
    <source>
        <dbReference type="ARBA" id="ARBA00012532"/>
    </source>
</evidence>
<evidence type="ECO:0000256" key="13">
    <source>
        <dbReference type="ARBA" id="ARBA00048497"/>
    </source>
</evidence>
<keyword evidence="6" id="KW-0067">ATP-binding</keyword>